<dbReference type="InterPro" id="IPR002937">
    <property type="entry name" value="Amino_oxidase"/>
</dbReference>
<dbReference type="OrthoDB" id="20837at2"/>
<feature type="domain" description="Amine oxidase" evidence="1">
    <location>
        <begin position="13"/>
        <end position="282"/>
    </location>
</feature>
<dbReference type="SUPFAM" id="SSF51905">
    <property type="entry name" value="FAD/NAD(P)-binding domain"/>
    <property type="match status" value="1"/>
</dbReference>
<dbReference type="Gene3D" id="3.50.50.60">
    <property type="entry name" value="FAD/NAD(P)-binding domain"/>
    <property type="match status" value="1"/>
</dbReference>
<dbReference type="InterPro" id="IPR050464">
    <property type="entry name" value="Zeta_carotene_desat/Oxidored"/>
</dbReference>
<keyword evidence="3" id="KW-1185">Reference proteome</keyword>
<reference evidence="2 3" key="1">
    <citation type="journal article" date="2017" name="Environ. Microbiol.">
        <title>Genomic and physiological analyses of 'Reinekea forsetii' reveal a versatile opportunistic lifestyle during spring algae blooms.</title>
        <authorList>
            <person name="Avci B."/>
            <person name="Hahnke R.L."/>
            <person name="Chafee M."/>
            <person name="Fischer T."/>
            <person name="Gruber-Vodicka H."/>
            <person name="Tegetmeyer H.E."/>
            <person name="Harder J."/>
            <person name="Fuchs B.M."/>
            <person name="Amann R.I."/>
            <person name="Teeling H."/>
        </authorList>
    </citation>
    <scope>NUCLEOTIDE SEQUENCE [LARGE SCALE GENOMIC DNA]</scope>
    <source>
        <strain evidence="2 3">Hel1_31_D35</strain>
    </source>
</reference>
<proteinExistence type="predicted"/>
<dbReference type="RefSeq" id="WP_100257502.1">
    <property type="nucleotide sequence ID" value="NZ_CP011797.1"/>
</dbReference>
<protein>
    <submittedName>
        <fullName evidence="2">Amine oxidase</fullName>
    </submittedName>
</protein>
<evidence type="ECO:0000259" key="1">
    <source>
        <dbReference type="Pfam" id="PF01593"/>
    </source>
</evidence>
<dbReference type="AlphaFoldDB" id="A0A2K8KR69"/>
<dbReference type="PANTHER" id="PTHR42923">
    <property type="entry name" value="PROTOPORPHYRINOGEN OXIDASE"/>
    <property type="match status" value="1"/>
</dbReference>
<dbReference type="Pfam" id="PF01593">
    <property type="entry name" value="Amino_oxidase"/>
    <property type="match status" value="1"/>
</dbReference>
<dbReference type="PANTHER" id="PTHR42923:SF17">
    <property type="entry name" value="AMINE OXIDASE DOMAIN-CONTAINING PROTEIN"/>
    <property type="match status" value="1"/>
</dbReference>
<evidence type="ECO:0000313" key="3">
    <source>
        <dbReference type="Proteomes" id="UP000229757"/>
    </source>
</evidence>
<dbReference type="GO" id="GO:0016491">
    <property type="term" value="F:oxidoreductase activity"/>
    <property type="evidence" value="ECO:0007669"/>
    <property type="project" value="InterPro"/>
</dbReference>
<evidence type="ECO:0000313" key="2">
    <source>
        <dbReference type="EMBL" id="ATX77227.1"/>
    </source>
</evidence>
<dbReference type="KEGG" id="rfo:REIFOR_02093"/>
<gene>
    <name evidence="2" type="ORF">REIFOR_02093</name>
</gene>
<dbReference type="InterPro" id="IPR036188">
    <property type="entry name" value="FAD/NAD-bd_sf"/>
</dbReference>
<dbReference type="EMBL" id="CP011797">
    <property type="protein sequence ID" value="ATX77227.1"/>
    <property type="molecule type" value="Genomic_DNA"/>
</dbReference>
<sequence>MSRPKIAIIGSGIAGLTAASKLHPDFDIQLYEYNDYLGGHTNTHDVTVEGVVYPVNTGFIVYNDWVYSNFNALMAPLAVERQAAEMSFSISDEVTGLEYNGRNLDTLFAQRRNLWSPKFYRMVADIIRFNRLSTEDLAADRLTADITMGQYLNRHKLGAAFTAQYIIPMGAAIWSTDEATILDLPALFFIRFFNNHGLLSVTNRPQWYVLKGGSRSYVAPLTEPFAERVHLNSRIDRVERRSDGVTLHFADGAEHNFDQVVFACHSDQALALLAEPTDAELSVLGAMKYADNDVVLHTDEALLPKQKKVWAAWNYHLGADKSKPASLTYNMNILQSFDSAPVTFCVTLNRTELIDPDKIIARFNYAHPVFSRASLAAQARYADIGNTNRSHFCGAYWFNGFHEDGVNSALRVVDDLHNRPHTAAKHRHESERVAEHE</sequence>
<accession>A0A2K8KR69</accession>
<name>A0A2K8KR69_9GAMM</name>
<organism evidence="2 3">
    <name type="scientific">Reinekea forsetii</name>
    <dbReference type="NCBI Taxonomy" id="1336806"/>
    <lineage>
        <taxon>Bacteria</taxon>
        <taxon>Pseudomonadati</taxon>
        <taxon>Pseudomonadota</taxon>
        <taxon>Gammaproteobacteria</taxon>
        <taxon>Oceanospirillales</taxon>
        <taxon>Saccharospirillaceae</taxon>
        <taxon>Reinekea</taxon>
    </lineage>
</organism>
<dbReference type="Proteomes" id="UP000229757">
    <property type="component" value="Chromosome"/>
</dbReference>